<gene>
    <name evidence="5" type="primary">maf</name>
    <name evidence="5" type="ORF">DN068_07920</name>
</gene>
<dbReference type="InterPro" id="IPR029001">
    <property type="entry name" value="ITPase-like_fam"/>
</dbReference>
<dbReference type="AlphaFoldDB" id="A0A2W2AIP3"/>
<organism evidence="5 6">
    <name type="scientific">Taibaiella soli</name>
    <dbReference type="NCBI Taxonomy" id="1649169"/>
    <lineage>
        <taxon>Bacteria</taxon>
        <taxon>Pseudomonadati</taxon>
        <taxon>Bacteroidota</taxon>
        <taxon>Chitinophagia</taxon>
        <taxon>Chitinophagales</taxon>
        <taxon>Chitinophagaceae</taxon>
        <taxon>Taibaiella</taxon>
    </lineage>
</organism>
<evidence type="ECO:0000256" key="1">
    <source>
        <dbReference type="ARBA" id="ARBA00001968"/>
    </source>
</evidence>
<dbReference type="NCBIfam" id="TIGR00172">
    <property type="entry name" value="maf"/>
    <property type="match status" value="1"/>
</dbReference>
<comment type="caution">
    <text evidence="4">Lacks conserved residue(s) required for the propagation of feature annotation.</text>
</comment>
<evidence type="ECO:0000313" key="5">
    <source>
        <dbReference type="EMBL" id="PZF73452.1"/>
    </source>
</evidence>
<dbReference type="GO" id="GO:0036218">
    <property type="term" value="F:dTTP diphosphatase activity"/>
    <property type="evidence" value="ECO:0007669"/>
    <property type="project" value="RHEA"/>
</dbReference>
<dbReference type="EMBL" id="QKTW01000012">
    <property type="protein sequence ID" value="PZF73452.1"/>
    <property type="molecule type" value="Genomic_DNA"/>
</dbReference>
<reference evidence="5 6" key="1">
    <citation type="submission" date="2018-06" db="EMBL/GenBank/DDBJ databases">
        <title>Mucibacter soli gen. nov., sp. nov., a new member of the family Chitinophagaceae producing mucin.</title>
        <authorList>
            <person name="Kim M.-K."/>
            <person name="Park S."/>
            <person name="Kim T.-S."/>
            <person name="Joung Y."/>
            <person name="Han J.-H."/>
            <person name="Kim S.B."/>
        </authorList>
    </citation>
    <scope>NUCLEOTIDE SEQUENCE [LARGE SCALE GENOMIC DNA]</scope>
    <source>
        <strain evidence="5 6">R1-15</strain>
    </source>
</reference>
<accession>A0A2W2AIP3</accession>
<dbReference type="EC" id="3.6.1.9" evidence="4"/>
<evidence type="ECO:0000256" key="2">
    <source>
        <dbReference type="ARBA" id="ARBA00022801"/>
    </source>
</evidence>
<evidence type="ECO:0000313" key="6">
    <source>
        <dbReference type="Proteomes" id="UP000248745"/>
    </source>
</evidence>
<name>A0A2W2AIP3_9BACT</name>
<dbReference type="GO" id="GO:0005737">
    <property type="term" value="C:cytoplasm"/>
    <property type="evidence" value="ECO:0007669"/>
    <property type="project" value="UniProtKB-SubCell"/>
</dbReference>
<comment type="caution">
    <text evidence="5">The sequence shown here is derived from an EMBL/GenBank/DDBJ whole genome shotgun (WGS) entry which is preliminary data.</text>
</comment>
<evidence type="ECO:0000256" key="3">
    <source>
        <dbReference type="ARBA" id="ARBA00023080"/>
    </source>
</evidence>
<feature type="active site" description="Proton acceptor" evidence="4">
    <location>
        <position position="70"/>
    </location>
</feature>
<keyword evidence="2 4" id="KW-0378">Hydrolase</keyword>
<comment type="catalytic activity">
    <reaction evidence="4">
        <text>dTTP + H2O = dTMP + diphosphate + H(+)</text>
        <dbReference type="Rhea" id="RHEA:28534"/>
        <dbReference type="ChEBI" id="CHEBI:15377"/>
        <dbReference type="ChEBI" id="CHEBI:15378"/>
        <dbReference type="ChEBI" id="CHEBI:33019"/>
        <dbReference type="ChEBI" id="CHEBI:37568"/>
        <dbReference type="ChEBI" id="CHEBI:63528"/>
        <dbReference type="EC" id="3.6.1.9"/>
    </reaction>
</comment>
<dbReference type="PANTHER" id="PTHR43213:SF5">
    <property type="entry name" value="BIFUNCTIONAL DTTP_UTP PYROPHOSPHATASE_METHYLTRANSFERASE PROTEIN-RELATED"/>
    <property type="match status" value="1"/>
</dbReference>
<feature type="site" description="Important for substrate specificity" evidence="4">
    <location>
        <position position="71"/>
    </location>
</feature>
<evidence type="ECO:0000256" key="4">
    <source>
        <dbReference type="HAMAP-Rule" id="MF_00528"/>
    </source>
</evidence>
<dbReference type="CDD" id="cd00555">
    <property type="entry name" value="Maf"/>
    <property type="match status" value="1"/>
</dbReference>
<feature type="site" description="Important for substrate specificity" evidence="4">
    <location>
        <position position="153"/>
    </location>
</feature>
<dbReference type="PIRSF" id="PIRSF006305">
    <property type="entry name" value="Maf"/>
    <property type="match status" value="1"/>
</dbReference>
<comment type="cofactor">
    <cofactor evidence="1 4">
        <name>a divalent metal cation</name>
        <dbReference type="ChEBI" id="CHEBI:60240"/>
    </cofactor>
</comment>
<comment type="similarity">
    <text evidence="4">Belongs to the Maf family. YhdE subfamily.</text>
</comment>
<dbReference type="GO" id="GO:0009117">
    <property type="term" value="P:nucleotide metabolic process"/>
    <property type="evidence" value="ECO:0007669"/>
    <property type="project" value="UniProtKB-KW"/>
</dbReference>
<comment type="catalytic activity">
    <reaction evidence="4">
        <text>UTP + H2O = UMP + diphosphate + H(+)</text>
        <dbReference type="Rhea" id="RHEA:29395"/>
        <dbReference type="ChEBI" id="CHEBI:15377"/>
        <dbReference type="ChEBI" id="CHEBI:15378"/>
        <dbReference type="ChEBI" id="CHEBI:33019"/>
        <dbReference type="ChEBI" id="CHEBI:46398"/>
        <dbReference type="ChEBI" id="CHEBI:57865"/>
        <dbReference type="EC" id="3.6.1.9"/>
    </reaction>
</comment>
<proteinExistence type="inferred from homology"/>
<dbReference type="Proteomes" id="UP000248745">
    <property type="component" value="Unassembled WGS sequence"/>
</dbReference>
<comment type="function">
    <text evidence="4">Nucleoside triphosphate pyrophosphatase that hydrolyzes dTTP and UTP. May have a dual role in cell division arrest and in preventing the incorporation of modified nucleotides into cellular nucleic acids.</text>
</comment>
<dbReference type="GO" id="GO:0036221">
    <property type="term" value="F:UTP diphosphatase activity"/>
    <property type="evidence" value="ECO:0007669"/>
    <property type="project" value="RHEA"/>
</dbReference>
<dbReference type="OrthoDB" id="9807767at2"/>
<keyword evidence="6" id="KW-1185">Reference proteome</keyword>
<dbReference type="RefSeq" id="WP_110998371.1">
    <property type="nucleotide sequence ID" value="NZ_QKTW01000012.1"/>
</dbReference>
<dbReference type="Gene3D" id="3.90.950.10">
    <property type="match status" value="1"/>
</dbReference>
<dbReference type="Pfam" id="PF02545">
    <property type="entry name" value="Maf"/>
    <property type="match status" value="1"/>
</dbReference>
<dbReference type="HAMAP" id="MF_00528">
    <property type="entry name" value="Maf"/>
    <property type="match status" value="1"/>
</dbReference>
<sequence>MHNIILASQSPRRKQLLEQAGYSFTIVIADVDETNPPGMHGMDVPEFLAKKKAAAIEANQPADAVIIAADTVVLLDDEILGKPVDTAHAKETLKKLSGRMHQVVTGVCIQKGDDQRSFSVITEVYFRPLTEDQIDFYVEKYSPMDKAGAYAIQEWIGLLGIERINGDYYNVMGLPIGEVALVLDSLNS</sequence>
<protein>
    <recommendedName>
        <fullName evidence="4">dTTP/UTP pyrophosphatase</fullName>
        <shortName evidence="4">dTTPase/UTPase</shortName>
        <ecNumber evidence="4">3.6.1.9</ecNumber>
    </recommendedName>
    <alternativeName>
        <fullName evidence="4">Nucleoside triphosphate pyrophosphatase</fullName>
    </alternativeName>
    <alternativeName>
        <fullName evidence="4">Nucleotide pyrophosphatase</fullName>
        <shortName evidence="4">Nucleotide PPase</shortName>
    </alternativeName>
</protein>
<keyword evidence="3 4" id="KW-0546">Nucleotide metabolism</keyword>
<dbReference type="SUPFAM" id="SSF52972">
    <property type="entry name" value="ITPase-like"/>
    <property type="match status" value="1"/>
</dbReference>
<feature type="site" description="Important for substrate specificity" evidence="4">
    <location>
        <position position="12"/>
    </location>
</feature>
<keyword evidence="4" id="KW-0963">Cytoplasm</keyword>
<comment type="subcellular location">
    <subcellularLocation>
        <location evidence="4">Cytoplasm</location>
    </subcellularLocation>
</comment>
<dbReference type="InterPro" id="IPR003697">
    <property type="entry name" value="Maf-like"/>
</dbReference>
<dbReference type="PANTHER" id="PTHR43213">
    <property type="entry name" value="BIFUNCTIONAL DTTP/UTP PYROPHOSPHATASE/METHYLTRANSFERASE PROTEIN-RELATED"/>
    <property type="match status" value="1"/>
</dbReference>